<dbReference type="Gramene" id="EFJ37239">
    <property type="protein sequence ID" value="EFJ37239"/>
    <property type="gene ID" value="SELMODRAFT_3085"/>
</dbReference>
<dbReference type="NCBIfam" id="TIGR03399">
    <property type="entry name" value="RNA_3prim_cycl"/>
    <property type="match status" value="1"/>
</dbReference>
<dbReference type="GO" id="GO:0006396">
    <property type="term" value="P:RNA processing"/>
    <property type="evidence" value="ECO:0007669"/>
    <property type="project" value="InterPro"/>
</dbReference>
<dbReference type="Proteomes" id="UP000001514">
    <property type="component" value="Unassembled WGS sequence"/>
</dbReference>
<dbReference type="GO" id="GO:0005524">
    <property type="term" value="F:ATP binding"/>
    <property type="evidence" value="ECO:0007669"/>
    <property type="project" value="UniProtKB-KW"/>
</dbReference>
<feature type="non-terminal residue" evidence="6">
    <location>
        <position position="337"/>
    </location>
</feature>
<dbReference type="Pfam" id="PF01137">
    <property type="entry name" value="RTC"/>
    <property type="match status" value="1"/>
</dbReference>
<evidence type="ECO:0000313" key="6">
    <source>
        <dbReference type="EMBL" id="EFJ37239.1"/>
    </source>
</evidence>
<feature type="binding site" evidence="4">
    <location>
        <position position="101"/>
    </location>
    <ligand>
        <name>ATP</name>
        <dbReference type="ChEBI" id="CHEBI:30616"/>
    </ligand>
</feature>
<feature type="domain" description="RNA 3'-terminal phosphate cyclase" evidence="5">
    <location>
        <begin position="9"/>
        <end position="335"/>
    </location>
</feature>
<evidence type="ECO:0000259" key="5">
    <source>
        <dbReference type="Pfam" id="PF01137"/>
    </source>
</evidence>
<dbReference type="SUPFAM" id="SSF55205">
    <property type="entry name" value="EPT/RTPC-like"/>
    <property type="match status" value="2"/>
</dbReference>
<dbReference type="InterPro" id="IPR000228">
    <property type="entry name" value="RNA3'_term_phos_cyc"/>
</dbReference>
<gene>
    <name evidence="6" type="ORF">SELMODRAFT_3085</name>
</gene>
<reference evidence="6 7" key="1">
    <citation type="journal article" date="2011" name="Science">
        <title>The Selaginella genome identifies genetic changes associated with the evolution of vascular plants.</title>
        <authorList>
            <person name="Banks J.A."/>
            <person name="Nishiyama T."/>
            <person name="Hasebe M."/>
            <person name="Bowman J.L."/>
            <person name="Gribskov M."/>
            <person name="dePamphilis C."/>
            <person name="Albert V.A."/>
            <person name="Aono N."/>
            <person name="Aoyama T."/>
            <person name="Ambrose B.A."/>
            <person name="Ashton N.W."/>
            <person name="Axtell M.J."/>
            <person name="Barker E."/>
            <person name="Barker M.S."/>
            <person name="Bennetzen J.L."/>
            <person name="Bonawitz N.D."/>
            <person name="Chapple C."/>
            <person name="Cheng C."/>
            <person name="Correa L.G."/>
            <person name="Dacre M."/>
            <person name="DeBarry J."/>
            <person name="Dreyer I."/>
            <person name="Elias M."/>
            <person name="Engstrom E.M."/>
            <person name="Estelle M."/>
            <person name="Feng L."/>
            <person name="Finet C."/>
            <person name="Floyd S.K."/>
            <person name="Frommer W.B."/>
            <person name="Fujita T."/>
            <person name="Gramzow L."/>
            <person name="Gutensohn M."/>
            <person name="Harholt J."/>
            <person name="Hattori M."/>
            <person name="Heyl A."/>
            <person name="Hirai T."/>
            <person name="Hiwatashi Y."/>
            <person name="Ishikawa M."/>
            <person name="Iwata M."/>
            <person name="Karol K.G."/>
            <person name="Koehler B."/>
            <person name="Kolukisaoglu U."/>
            <person name="Kubo M."/>
            <person name="Kurata T."/>
            <person name="Lalonde S."/>
            <person name="Li K."/>
            <person name="Li Y."/>
            <person name="Litt A."/>
            <person name="Lyons E."/>
            <person name="Manning G."/>
            <person name="Maruyama T."/>
            <person name="Michael T.P."/>
            <person name="Mikami K."/>
            <person name="Miyazaki S."/>
            <person name="Morinaga S."/>
            <person name="Murata T."/>
            <person name="Mueller-Roeber B."/>
            <person name="Nelson D.R."/>
            <person name="Obara M."/>
            <person name="Oguri Y."/>
            <person name="Olmstead R.G."/>
            <person name="Onodera N."/>
            <person name="Petersen B.L."/>
            <person name="Pils B."/>
            <person name="Prigge M."/>
            <person name="Rensing S.A."/>
            <person name="Riano-Pachon D.M."/>
            <person name="Roberts A.W."/>
            <person name="Sato Y."/>
            <person name="Scheller H.V."/>
            <person name="Schulz B."/>
            <person name="Schulz C."/>
            <person name="Shakirov E.V."/>
            <person name="Shibagaki N."/>
            <person name="Shinohara N."/>
            <person name="Shippen D.E."/>
            <person name="Soerensen I."/>
            <person name="Sotooka R."/>
            <person name="Sugimoto N."/>
            <person name="Sugita M."/>
            <person name="Sumikawa N."/>
            <person name="Tanurdzic M."/>
            <person name="Theissen G."/>
            <person name="Ulvskov P."/>
            <person name="Wakazuki S."/>
            <person name="Weng J.K."/>
            <person name="Willats W.W."/>
            <person name="Wipf D."/>
            <person name="Wolf P.G."/>
            <person name="Yang L."/>
            <person name="Zimmer A.D."/>
            <person name="Zhu Q."/>
            <person name="Mitros T."/>
            <person name="Hellsten U."/>
            <person name="Loque D."/>
            <person name="Otillar R."/>
            <person name="Salamov A."/>
            <person name="Schmutz J."/>
            <person name="Shapiro H."/>
            <person name="Lindquist E."/>
            <person name="Lucas S."/>
            <person name="Rokhsar D."/>
            <person name="Grigoriev I.V."/>
        </authorList>
    </citation>
    <scope>NUCLEOTIDE SEQUENCE [LARGE SCALE GENOMIC DNA]</scope>
</reference>
<keyword evidence="4" id="KW-0067">ATP-binding</keyword>
<evidence type="ECO:0000313" key="7">
    <source>
        <dbReference type="Proteomes" id="UP000001514"/>
    </source>
</evidence>
<dbReference type="EMBL" id="GL377566">
    <property type="protein sequence ID" value="EFJ37239.1"/>
    <property type="molecule type" value="Genomic_DNA"/>
</dbReference>
<dbReference type="STRING" id="88036.D8QRF1"/>
<sequence length="337" mass="36115">RMIIDGSTLEGGGQILRNCVAFAAILNIPLHITNIRGNRAKPGLQRQHLAGLKLAVELCNARATGLERDSTQVTIVPGSEIKHGQFTADVESAGACTLLAQISLPIALFGSGSSTFVLKGGTNVPLSPPFEYLKRVFLPALARFGVPEGAVEVCEERQGFMPGGGGEVRVRIEPLTRPLVGACLDERGDVTKCTAYVSGVCTAAFEAEVAKEIQDCRKLAVAMESEFRVRRVHRESKCQMQVVLVAETSNGHRIGASAVTGGKRSSGKGLVAAAVAKMVEQLEGEVCVDEYLQDQVVIFMALARGRSRMKCGEITLHTRTAIHFASLLSRAVFEIQE</sequence>
<evidence type="ECO:0000256" key="1">
    <source>
        <dbReference type="ARBA" id="ARBA00012725"/>
    </source>
</evidence>
<feature type="non-terminal residue" evidence="6">
    <location>
        <position position="1"/>
    </location>
</feature>
<dbReference type="Gene3D" id="3.30.360.20">
    <property type="entry name" value="RNA 3'-terminal phosphate cyclase, insert domain"/>
    <property type="match status" value="1"/>
</dbReference>
<protein>
    <recommendedName>
        <fullName evidence="1">RNA 3'-terminal-phosphate cyclase (ATP)</fullName>
        <ecNumber evidence="1">6.5.1.4</ecNumber>
    </recommendedName>
</protein>
<proteinExistence type="predicted"/>
<evidence type="ECO:0000256" key="3">
    <source>
        <dbReference type="PIRSR" id="PIRSR005378-1"/>
    </source>
</evidence>
<organism evidence="7">
    <name type="scientific">Selaginella moellendorffii</name>
    <name type="common">Spikemoss</name>
    <dbReference type="NCBI Taxonomy" id="88036"/>
    <lineage>
        <taxon>Eukaryota</taxon>
        <taxon>Viridiplantae</taxon>
        <taxon>Streptophyta</taxon>
        <taxon>Embryophyta</taxon>
        <taxon>Tracheophyta</taxon>
        <taxon>Lycopodiopsida</taxon>
        <taxon>Selaginellales</taxon>
        <taxon>Selaginellaceae</taxon>
        <taxon>Selaginella</taxon>
    </lineage>
</organism>
<dbReference type="PANTHER" id="PTHR11096:SF0">
    <property type="entry name" value="RNA 3'-TERMINAL PHOSPHATE CYCLASE"/>
    <property type="match status" value="1"/>
</dbReference>
<keyword evidence="4" id="KW-0547">Nucleotide-binding</keyword>
<dbReference type="eggNOG" id="KOG3980">
    <property type="taxonomic scope" value="Eukaryota"/>
</dbReference>
<feature type="active site" description="Tele-AMP-histidine intermediate" evidence="3">
    <location>
        <position position="317"/>
    </location>
</feature>
<name>D8QRF1_SELML</name>
<dbReference type="InParanoid" id="D8QRF1"/>
<dbReference type="InterPro" id="IPR013792">
    <property type="entry name" value="RNA3'P_cycl/enolpyr_Trfase_a/b"/>
</dbReference>
<feature type="binding site" evidence="4">
    <location>
        <begin position="291"/>
        <end position="295"/>
    </location>
    <ligand>
        <name>ATP</name>
        <dbReference type="ChEBI" id="CHEBI:30616"/>
    </ligand>
</feature>
<comment type="catalytic activity">
    <reaction evidence="2">
        <text>a 3'-end 3'-phospho-ribonucleotide-RNA + ATP = a 3'-end 2',3'-cyclophospho-ribonucleotide-RNA + AMP + diphosphate</text>
        <dbReference type="Rhea" id="RHEA:23976"/>
        <dbReference type="Rhea" id="RHEA-COMP:10463"/>
        <dbReference type="Rhea" id="RHEA-COMP:10464"/>
        <dbReference type="ChEBI" id="CHEBI:30616"/>
        <dbReference type="ChEBI" id="CHEBI:33019"/>
        <dbReference type="ChEBI" id="CHEBI:83062"/>
        <dbReference type="ChEBI" id="CHEBI:83064"/>
        <dbReference type="ChEBI" id="CHEBI:456215"/>
        <dbReference type="EC" id="6.5.1.4"/>
    </reaction>
</comment>
<keyword evidence="7" id="KW-1185">Reference proteome</keyword>
<dbReference type="OMA" id="WSPPIDY"/>
<dbReference type="KEGG" id="smo:SELMODRAFT_3085"/>
<dbReference type="EC" id="6.5.1.4" evidence="1"/>
<accession>D8QRF1</accession>
<dbReference type="PIRSF" id="PIRSF005378">
    <property type="entry name" value="RNA3'_term_phos_cycl_euk"/>
    <property type="match status" value="1"/>
</dbReference>
<dbReference type="OrthoDB" id="25029at2759"/>
<dbReference type="PANTHER" id="PTHR11096">
    <property type="entry name" value="RNA 3' TERMINAL PHOSPHATE CYCLASE"/>
    <property type="match status" value="1"/>
</dbReference>
<dbReference type="InterPro" id="IPR036553">
    <property type="entry name" value="RPTC_insert"/>
</dbReference>
<evidence type="ECO:0000256" key="4">
    <source>
        <dbReference type="PIRSR" id="PIRSR005378-2"/>
    </source>
</evidence>
<dbReference type="InterPro" id="IPR017770">
    <property type="entry name" value="RNA3'_term_phos_cyc_type_1"/>
</dbReference>
<dbReference type="InterPro" id="IPR023797">
    <property type="entry name" value="RNA3'_phos_cyclase_dom"/>
</dbReference>
<dbReference type="Gene3D" id="3.65.10.20">
    <property type="entry name" value="RNA 3'-terminal phosphate cyclase domain"/>
    <property type="match status" value="1"/>
</dbReference>
<dbReference type="AlphaFoldDB" id="D8QRF1"/>
<dbReference type="GO" id="GO:0003963">
    <property type="term" value="F:RNA-3'-phosphate cyclase activity"/>
    <property type="evidence" value="ECO:0000318"/>
    <property type="project" value="GO_Central"/>
</dbReference>
<evidence type="ECO:0000256" key="2">
    <source>
        <dbReference type="ARBA" id="ARBA00024481"/>
    </source>
</evidence>
<dbReference type="HOGENOM" id="CLU_027882_0_1_1"/>
<dbReference type="GO" id="GO:0005634">
    <property type="term" value="C:nucleus"/>
    <property type="evidence" value="ECO:0000318"/>
    <property type="project" value="GO_Central"/>
</dbReference>
<dbReference type="InterPro" id="IPR037136">
    <property type="entry name" value="RNA3'_phos_cyclase_dom_sf"/>
</dbReference>